<evidence type="ECO:0000256" key="10">
    <source>
        <dbReference type="HAMAP-Rule" id="MF_00061"/>
    </source>
</evidence>
<dbReference type="GO" id="GO:0050515">
    <property type="term" value="F:4-(cytidine 5'-diphospho)-2-C-methyl-D-erythritol kinase activity"/>
    <property type="evidence" value="ECO:0007669"/>
    <property type="project" value="UniProtKB-UniRule"/>
</dbReference>
<dbReference type="Gene3D" id="3.30.70.890">
    <property type="entry name" value="GHMP kinase, C-terminal domain"/>
    <property type="match status" value="1"/>
</dbReference>
<dbReference type="InterPro" id="IPR014721">
    <property type="entry name" value="Ribsml_uS5_D2-typ_fold_subgr"/>
</dbReference>
<evidence type="ECO:0000259" key="11">
    <source>
        <dbReference type="Pfam" id="PF00288"/>
    </source>
</evidence>
<evidence type="ECO:0000256" key="7">
    <source>
        <dbReference type="ARBA" id="ARBA00022840"/>
    </source>
</evidence>
<dbReference type="OrthoDB" id="9809438at2"/>
<feature type="domain" description="GHMP kinase C-terminal" evidence="12">
    <location>
        <begin position="217"/>
        <end position="276"/>
    </location>
</feature>
<evidence type="ECO:0000256" key="3">
    <source>
        <dbReference type="ARBA" id="ARBA00017473"/>
    </source>
</evidence>
<dbReference type="GO" id="GO:0005524">
    <property type="term" value="F:ATP binding"/>
    <property type="evidence" value="ECO:0007669"/>
    <property type="project" value="UniProtKB-UniRule"/>
</dbReference>
<dbReference type="NCBIfam" id="TIGR00154">
    <property type="entry name" value="ispE"/>
    <property type="match status" value="1"/>
</dbReference>
<dbReference type="InterPro" id="IPR006204">
    <property type="entry name" value="GHMP_kinase_N_dom"/>
</dbReference>
<evidence type="ECO:0000256" key="9">
    <source>
        <dbReference type="ARBA" id="ARBA00032554"/>
    </source>
</evidence>
<organism evidence="13 14">
    <name type="scientific">Pyruvatibacter mobilis</name>
    <dbReference type="NCBI Taxonomy" id="1712261"/>
    <lineage>
        <taxon>Bacteria</taxon>
        <taxon>Pseudomonadati</taxon>
        <taxon>Pseudomonadota</taxon>
        <taxon>Alphaproteobacteria</taxon>
        <taxon>Hyphomicrobiales</taxon>
        <taxon>Parvibaculaceae</taxon>
        <taxon>Pyruvatibacter</taxon>
    </lineage>
</organism>
<evidence type="ECO:0000256" key="2">
    <source>
        <dbReference type="ARBA" id="ARBA00012052"/>
    </source>
</evidence>
<evidence type="ECO:0000256" key="6">
    <source>
        <dbReference type="ARBA" id="ARBA00022777"/>
    </source>
</evidence>
<dbReference type="Gene3D" id="3.30.230.10">
    <property type="match status" value="1"/>
</dbReference>
<comment type="catalytic activity">
    <reaction evidence="10">
        <text>4-CDP-2-C-methyl-D-erythritol + ATP = 4-CDP-2-C-methyl-D-erythritol 2-phosphate + ADP + H(+)</text>
        <dbReference type="Rhea" id="RHEA:18437"/>
        <dbReference type="ChEBI" id="CHEBI:15378"/>
        <dbReference type="ChEBI" id="CHEBI:30616"/>
        <dbReference type="ChEBI" id="CHEBI:57823"/>
        <dbReference type="ChEBI" id="CHEBI:57919"/>
        <dbReference type="ChEBI" id="CHEBI:456216"/>
        <dbReference type="EC" id="2.7.1.148"/>
    </reaction>
</comment>
<evidence type="ECO:0000313" key="14">
    <source>
        <dbReference type="Proteomes" id="UP000470384"/>
    </source>
</evidence>
<dbReference type="InterPro" id="IPR004424">
    <property type="entry name" value="IspE"/>
</dbReference>
<name>A0A845QC94_9HYPH</name>
<keyword evidence="7 10" id="KW-0067">ATP-binding</keyword>
<dbReference type="RefSeq" id="WP_160588281.1">
    <property type="nucleotide sequence ID" value="NZ_BMHN01000001.1"/>
</dbReference>
<comment type="function">
    <text evidence="10">Catalyzes the phosphorylation of the position 2 hydroxy group of 4-diphosphocytidyl-2C-methyl-D-erythritol.</text>
</comment>
<dbReference type="Pfam" id="PF00288">
    <property type="entry name" value="GHMP_kinases_N"/>
    <property type="match status" value="1"/>
</dbReference>
<dbReference type="PANTHER" id="PTHR43527:SF2">
    <property type="entry name" value="4-DIPHOSPHOCYTIDYL-2-C-METHYL-D-ERYTHRITOL KINASE, CHLOROPLASTIC"/>
    <property type="match status" value="1"/>
</dbReference>
<dbReference type="GO" id="GO:0016114">
    <property type="term" value="P:terpenoid biosynthetic process"/>
    <property type="evidence" value="ECO:0007669"/>
    <property type="project" value="UniProtKB-UniRule"/>
</dbReference>
<evidence type="ECO:0000259" key="12">
    <source>
        <dbReference type="Pfam" id="PF08544"/>
    </source>
</evidence>
<evidence type="ECO:0000313" key="13">
    <source>
        <dbReference type="EMBL" id="NBG96212.1"/>
    </source>
</evidence>
<protein>
    <recommendedName>
        <fullName evidence="3 10">4-diphosphocytidyl-2-C-methyl-D-erythritol kinase</fullName>
        <shortName evidence="10">CMK</shortName>
        <ecNumber evidence="2 10">2.7.1.148</ecNumber>
    </recommendedName>
    <alternativeName>
        <fullName evidence="9 10">4-(cytidine-5'-diphospho)-2-C-methyl-D-erythritol kinase</fullName>
    </alternativeName>
</protein>
<evidence type="ECO:0000256" key="5">
    <source>
        <dbReference type="ARBA" id="ARBA00022741"/>
    </source>
</evidence>
<dbReference type="HAMAP" id="MF_00061">
    <property type="entry name" value="IspE"/>
    <property type="match status" value="1"/>
</dbReference>
<dbReference type="GeneID" id="300655361"/>
<dbReference type="Pfam" id="PF08544">
    <property type="entry name" value="GHMP_kinases_C"/>
    <property type="match status" value="1"/>
</dbReference>
<keyword evidence="5 10" id="KW-0547">Nucleotide-binding</keyword>
<evidence type="ECO:0000256" key="4">
    <source>
        <dbReference type="ARBA" id="ARBA00022679"/>
    </source>
</evidence>
<dbReference type="EC" id="2.7.1.148" evidence="2 10"/>
<dbReference type="Proteomes" id="UP000470384">
    <property type="component" value="Unassembled WGS sequence"/>
</dbReference>
<dbReference type="AlphaFoldDB" id="A0A845QC94"/>
<evidence type="ECO:0000256" key="8">
    <source>
        <dbReference type="ARBA" id="ARBA00023229"/>
    </source>
</evidence>
<reference evidence="13 14" key="1">
    <citation type="journal article" date="2016" name="Int. J. Syst. Evol. Microbiol.">
        <title>Pyruvatibacter mobilis gen. nov., sp. nov., a marine bacterium from the culture broth of Picochlorum sp. 122.</title>
        <authorList>
            <person name="Wang G."/>
            <person name="Tang M."/>
            <person name="Wu H."/>
            <person name="Dai S."/>
            <person name="Li T."/>
            <person name="Chen C."/>
            <person name="He H."/>
            <person name="Fan J."/>
            <person name="Xiang W."/>
            <person name="Li X."/>
        </authorList>
    </citation>
    <scope>NUCLEOTIDE SEQUENCE [LARGE SCALE GENOMIC DNA]</scope>
    <source>
        <strain evidence="13 14">GYP-11</strain>
    </source>
</reference>
<dbReference type="PANTHER" id="PTHR43527">
    <property type="entry name" value="4-DIPHOSPHOCYTIDYL-2-C-METHYL-D-ERYTHRITOL KINASE, CHLOROPLASTIC"/>
    <property type="match status" value="1"/>
</dbReference>
<keyword evidence="8 10" id="KW-0414">Isoprene biosynthesis</keyword>
<dbReference type="SUPFAM" id="SSF55060">
    <property type="entry name" value="GHMP Kinase, C-terminal domain"/>
    <property type="match status" value="1"/>
</dbReference>
<dbReference type="SUPFAM" id="SSF54211">
    <property type="entry name" value="Ribosomal protein S5 domain 2-like"/>
    <property type="match status" value="1"/>
</dbReference>
<dbReference type="PIRSF" id="PIRSF010376">
    <property type="entry name" value="IspE"/>
    <property type="match status" value="1"/>
</dbReference>
<keyword evidence="14" id="KW-1185">Reference proteome</keyword>
<dbReference type="GO" id="GO:0019288">
    <property type="term" value="P:isopentenyl diphosphate biosynthetic process, methylerythritol 4-phosphate pathway"/>
    <property type="evidence" value="ECO:0007669"/>
    <property type="project" value="UniProtKB-UniRule"/>
</dbReference>
<evidence type="ECO:0000256" key="1">
    <source>
        <dbReference type="ARBA" id="ARBA00009684"/>
    </source>
</evidence>
<feature type="domain" description="GHMP kinase N-terminal" evidence="11">
    <location>
        <begin position="70"/>
        <end position="144"/>
    </location>
</feature>
<dbReference type="UniPathway" id="UPA00056">
    <property type="reaction ID" value="UER00094"/>
</dbReference>
<dbReference type="EMBL" id="WXYQ01000007">
    <property type="protein sequence ID" value="NBG96212.1"/>
    <property type="molecule type" value="Genomic_DNA"/>
</dbReference>
<feature type="binding site" evidence="10">
    <location>
        <begin position="96"/>
        <end position="106"/>
    </location>
    <ligand>
        <name>ATP</name>
        <dbReference type="ChEBI" id="CHEBI:30616"/>
    </ligand>
</feature>
<sequence length="296" mass="29930">MTAVTEFAPAKINLTLHVLGKRGDGYHLLESLVVFAGAGDRLTVEPADGLSFEVTGPNAAALADTPDTDNLVLKAAQLLDDGAGRGARIILDKHLPVAAGIGGGSADCAAALRALNALWGLGHTPAALAEMGLALGADVPVCVHAPTPKIMSGIGERIAAAPGLPDLWCVLANPGAPVPTGPVFKALDAPPATRDSDTFWPGSLPSPQALTRFLGTCRNDLEPAARALVPEVSATLQALAATKGCLLARMSGSGATCFGLYATETAAAAAAKAVRRDGWWVEAAKVLGEGIKAQAG</sequence>
<dbReference type="NCBIfam" id="NF011202">
    <property type="entry name" value="PRK14608.1"/>
    <property type="match status" value="1"/>
</dbReference>
<keyword evidence="4 10" id="KW-0808">Transferase</keyword>
<comment type="similarity">
    <text evidence="1 10">Belongs to the GHMP kinase family. IspE subfamily.</text>
</comment>
<comment type="pathway">
    <text evidence="10">Isoprenoid biosynthesis; isopentenyl diphosphate biosynthesis via DXP pathway; isopentenyl diphosphate from 1-deoxy-D-xylulose 5-phosphate: step 3/6.</text>
</comment>
<accession>A0A845QC94</accession>
<dbReference type="InterPro" id="IPR020568">
    <property type="entry name" value="Ribosomal_Su5_D2-typ_SF"/>
</dbReference>
<keyword evidence="6 10" id="KW-0418">Kinase</keyword>
<dbReference type="InterPro" id="IPR013750">
    <property type="entry name" value="GHMP_kinase_C_dom"/>
</dbReference>
<feature type="active site" evidence="10">
    <location>
        <position position="11"/>
    </location>
</feature>
<feature type="active site" evidence="10">
    <location>
        <position position="138"/>
    </location>
</feature>
<gene>
    <name evidence="10" type="primary">ispE</name>
    <name evidence="13" type="ORF">GTQ45_10760</name>
</gene>
<proteinExistence type="inferred from homology"/>
<comment type="caution">
    <text evidence="13">The sequence shown here is derived from an EMBL/GenBank/DDBJ whole genome shotgun (WGS) entry which is preliminary data.</text>
</comment>
<dbReference type="InterPro" id="IPR036554">
    <property type="entry name" value="GHMP_kinase_C_sf"/>
</dbReference>